<protein>
    <recommendedName>
        <fullName evidence="1">Helix-turn-helix domain-containing protein</fullName>
    </recommendedName>
</protein>
<reference evidence="2 3" key="1">
    <citation type="submission" date="2016-02" db="EMBL/GenBank/DDBJ databases">
        <title>Draft genome sequence of Polaribacter atrinae KACC17473.</title>
        <authorList>
            <person name="Shin S.-K."/>
            <person name="Yi H."/>
        </authorList>
    </citation>
    <scope>NUCLEOTIDE SEQUENCE [LARGE SCALE GENOMIC DNA]</scope>
    <source>
        <strain evidence="2 3">KACC 17473</strain>
    </source>
</reference>
<gene>
    <name evidence="2" type="ORF">LPB303_06640</name>
</gene>
<evidence type="ECO:0000313" key="2">
    <source>
        <dbReference type="EMBL" id="OAD45425.1"/>
    </source>
</evidence>
<dbReference type="EMBL" id="LVWE01000028">
    <property type="protein sequence ID" value="OAD45425.1"/>
    <property type="molecule type" value="Genomic_DNA"/>
</dbReference>
<name>A0A176TDD6_9FLAO</name>
<dbReference type="Proteomes" id="UP000076923">
    <property type="component" value="Unassembled WGS sequence"/>
</dbReference>
<evidence type="ECO:0000259" key="1">
    <source>
        <dbReference type="Pfam" id="PF12728"/>
    </source>
</evidence>
<dbReference type="InterPro" id="IPR041657">
    <property type="entry name" value="HTH_17"/>
</dbReference>
<dbReference type="OrthoDB" id="1202080at2"/>
<dbReference type="STRING" id="1333662.LPB303_06640"/>
<dbReference type="SUPFAM" id="SSF46955">
    <property type="entry name" value="Putative DNA-binding domain"/>
    <property type="match status" value="1"/>
</dbReference>
<proteinExistence type="predicted"/>
<dbReference type="InterPro" id="IPR009061">
    <property type="entry name" value="DNA-bd_dom_put_sf"/>
</dbReference>
<dbReference type="AlphaFoldDB" id="A0A176TDD6"/>
<evidence type="ECO:0000313" key="3">
    <source>
        <dbReference type="Proteomes" id="UP000076923"/>
    </source>
</evidence>
<sequence>MKMANVLFYTHSKDDLVRAVRLVINEIRQTELVDSSIPADDEKLSQKAASVLLGISVTTIIDWRKSGKIPRDAYMRIGRPIFYSKKKLLEYARNNKSLVKSS</sequence>
<comment type="caution">
    <text evidence="2">The sequence shown here is derived from an EMBL/GenBank/DDBJ whole genome shotgun (WGS) entry which is preliminary data.</text>
</comment>
<feature type="domain" description="Helix-turn-helix" evidence="1">
    <location>
        <begin position="46"/>
        <end position="95"/>
    </location>
</feature>
<dbReference type="Pfam" id="PF12728">
    <property type="entry name" value="HTH_17"/>
    <property type="match status" value="1"/>
</dbReference>
<organism evidence="2 3">
    <name type="scientific">Polaribacter atrinae</name>
    <dbReference type="NCBI Taxonomy" id="1333662"/>
    <lineage>
        <taxon>Bacteria</taxon>
        <taxon>Pseudomonadati</taxon>
        <taxon>Bacteroidota</taxon>
        <taxon>Flavobacteriia</taxon>
        <taxon>Flavobacteriales</taxon>
        <taxon>Flavobacteriaceae</taxon>
    </lineage>
</organism>
<accession>A0A176TDD6</accession>
<keyword evidence="3" id="KW-1185">Reference proteome</keyword>